<evidence type="ECO:0000256" key="2">
    <source>
        <dbReference type="SAM" id="MobiDB-lite"/>
    </source>
</evidence>
<dbReference type="Proteomes" id="UP000752171">
    <property type="component" value="Unassembled WGS sequence"/>
</dbReference>
<feature type="region of interest" description="Disordered" evidence="2">
    <location>
        <begin position="424"/>
        <end position="453"/>
    </location>
</feature>
<evidence type="ECO:0000313" key="4">
    <source>
        <dbReference type="Ensembl" id="ENSAMXP00005003033.1"/>
    </source>
</evidence>
<evidence type="ECO:0000256" key="1">
    <source>
        <dbReference type="SAM" id="Coils"/>
    </source>
</evidence>
<accession>A0A8B9GUR7</accession>
<feature type="coiled-coil region" evidence="1">
    <location>
        <begin position="170"/>
        <end position="232"/>
    </location>
</feature>
<dbReference type="OMA" id="AHIFDCK"/>
<proteinExistence type="predicted"/>
<organism evidence="4 5">
    <name type="scientific">Astyanax mexicanus</name>
    <name type="common">Blind cave fish</name>
    <name type="synonym">Astyanax fasciatus mexicanus</name>
    <dbReference type="NCBI Taxonomy" id="7994"/>
    <lineage>
        <taxon>Eukaryota</taxon>
        <taxon>Metazoa</taxon>
        <taxon>Chordata</taxon>
        <taxon>Craniata</taxon>
        <taxon>Vertebrata</taxon>
        <taxon>Euteleostomi</taxon>
        <taxon>Actinopterygii</taxon>
        <taxon>Neopterygii</taxon>
        <taxon>Teleostei</taxon>
        <taxon>Ostariophysi</taxon>
        <taxon>Characiformes</taxon>
        <taxon>Characoidei</taxon>
        <taxon>Acestrorhamphidae</taxon>
        <taxon>Acestrorhamphinae</taxon>
        <taxon>Astyanax</taxon>
    </lineage>
</organism>
<dbReference type="AlphaFoldDB" id="A0A8B9GUR7"/>
<evidence type="ECO:0000313" key="5">
    <source>
        <dbReference type="Proteomes" id="UP000694621"/>
    </source>
</evidence>
<reference evidence="4" key="2">
    <citation type="submission" date="2025-05" db="UniProtKB">
        <authorList>
            <consortium name="Ensembl"/>
        </authorList>
    </citation>
    <scope>IDENTIFICATION</scope>
</reference>
<evidence type="ECO:0000313" key="3">
    <source>
        <dbReference type="EMBL" id="KAG9280286.1"/>
    </source>
</evidence>
<dbReference type="Ensembl" id="ENSAMXT00005003461.1">
    <property type="protein sequence ID" value="ENSAMXP00005003033.1"/>
    <property type="gene ID" value="ENSAMXG00005001888.1"/>
</dbReference>
<dbReference type="EMBL" id="JAICCE010000002">
    <property type="protein sequence ID" value="KAG9280286.1"/>
    <property type="molecule type" value="Genomic_DNA"/>
</dbReference>
<gene>
    <name evidence="3" type="ORF">AMEX_G2974</name>
</gene>
<dbReference type="PANTHER" id="PTHR33488:SF2">
    <property type="entry name" value="EARLY ENDOSOME ANTIGEN 1-LIKE"/>
    <property type="match status" value="1"/>
</dbReference>
<dbReference type="Proteomes" id="UP000694621">
    <property type="component" value="Unplaced"/>
</dbReference>
<name>A0A8B9GUR7_ASTMX</name>
<feature type="region of interest" description="Disordered" evidence="2">
    <location>
        <begin position="669"/>
        <end position="702"/>
    </location>
</feature>
<evidence type="ECO:0000313" key="6">
    <source>
        <dbReference type="Proteomes" id="UP000752171"/>
    </source>
</evidence>
<dbReference type="OrthoDB" id="5406275at2759"/>
<dbReference type="PANTHER" id="PTHR33488">
    <property type="entry name" value="ZGC:162509"/>
    <property type="match status" value="1"/>
</dbReference>
<sequence>MADLQLIKATQNITKASSSRDDTKLIMQPYANWEEYLTPGPLSIAILGELVFISSNVDFSINKNPPKDGFKYIKYPESFRACLMQVCNAGWGAFNVAHKNMDQIRLHTGNVPEYIKMSVQILLQEDNELVQTFLPDQLQNIENIANDCVELATAAENKFMEVIELIQELLEASQSAKSKYTLELEEVKQKREIEMLKKKASEEANKSAAKAMEEMNQQLKDAQAAFKESMDSLPSGWEAIGMDLVEGLAGTVNSMLSSAAFLSAGTMFSETIKTGSAVAANFTNASESGSATVSMQENDPVAISSIYSNSSHMLSVSQSLLTFIENEQIKWEALRDKTSGRTTSNYQKKNFENLKQSISKQKECHPKQEALAFCEKGIMICSDLAKYSEQGGCEDNKMKKLVSDIQDLSVSVQTFDSKAKANTNTPAFITMPPQLSKTQTSDSGKKSASQVATENARLRIEQNRAHMEQVRAAYEKRVSAMEESKKELNEILISIRKCEVQEIDFSTTIKFLLKGLDALGRVKEQWEKMVRFFQMVSNIIKTCLHTSLTSFTSTVQKSSTLPYSPTMFIKDMIYTQAFHASNIASLVNMIAGTYTEVSNKHLMDRVSSLGKLMALDPNNANFKKERLQLQNGCKEAEDSILQLVKTNKRNFESKTRARQAEIERELKAVMPPASPKDTEKLQKIVQRGFNKKEEQDVENQYV</sequence>
<reference evidence="3 6" key="1">
    <citation type="submission" date="2021-07" db="EMBL/GenBank/DDBJ databases">
        <authorList>
            <person name="Imarazene B."/>
            <person name="Zahm M."/>
            <person name="Klopp C."/>
            <person name="Cabau C."/>
            <person name="Beille S."/>
            <person name="Jouanno E."/>
            <person name="Castinel A."/>
            <person name="Lluch J."/>
            <person name="Gil L."/>
            <person name="Kuchtly C."/>
            <person name="Lopez Roques C."/>
            <person name="Donnadieu C."/>
            <person name="Parrinello H."/>
            <person name="Journot L."/>
            <person name="Du K."/>
            <person name="Schartl M."/>
            <person name="Retaux S."/>
            <person name="Guiguen Y."/>
        </authorList>
    </citation>
    <scope>NUCLEOTIDE SEQUENCE [LARGE SCALE GENOMIC DNA]</scope>
    <source>
        <strain evidence="3">Pach_M1</strain>
        <tissue evidence="3">Testis</tissue>
    </source>
</reference>
<protein>
    <submittedName>
        <fullName evidence="3 4">Uncharacterized protein</fullName>
    </submittedName>
</protein>
<keyword evidence="1" id="KW-0175">Coiled coil</keyword>